<proteinExistence type="predicted"/>
<dbReference type="AlphaFoldDB" id="A0A6A5U9G4"/>
<keyword evidence="2" id="KW-1185">Reference proteome</keyword>
<name>A0A6A5U9G4_9PLEO</name>
<protein>
    <submittedName>
        <fullName evidence="1">Uncharacterized protein</fullName>
    </submittedName>
</protein>
<organism evidence="1 2">
    <name type="scientific">Byssothecium circinans</name>
    <dbReference type="NCBI Taxonomy" id="147558"/>
    <lineage>
        <taxon>Eukaryota</taxon>
        <taxon>Fungi</taxon>
        <taxon>Dikarya</taxon>
        <taxon>Ascomycota</taxon>
        <taxon>Pezizomycotina</taxon>
        <taxon>Dothideomycetes</taxon>
        <taxon>Pleosporomycetidae</taxon>
        <taxon>Pleosporales</taxon>
        <taxon>Massarineae</taxon>
        <taxon>Massarinaceae</taxon>
        <taxon>Byssothecium</taxon>
    </lineage>
</organism>
<sequence>MWQMSQRDGDPKILHHAACMKSSTTAARHQWRLSAGEHASLRNGRECFGATTKSGGSSLSRLLQSRSRAMSARKSDERLTSPLHDLPFATCGLAQPIRCHSQISNPTLERPNTQRFLSIAADSITVLFLLTDHPIDARFCQRLGWLIGRDCEYLLTHGLHVATEWKLALESAINAWIELLSTVNFFDVVLSTGFWYRDGWRRTGRPMTSKQPQSTLVRLAVVP</sequence>
<accession>A0A6A5U9G4</accession>
<evidence type="ECO:0000313" key="2">
    <source>
        <dbReference type="Proteomes" id="UP000800035"/>
    </source>
</evidence>
<evidence type="ECO:0000313" key="1">
    <source>
        <dbReference type="EMBL" id="KAF1960629.1"/>
    </source>
</evidence>
<dbReference type="EMBL" id="ML976982">
    <property type="protein sequence ID" value="KAF1960629.1"/>
    <property type="molecule type" value="Genomic_DNA"/>
</dbReference>
<dbReference type="Proteomes" id="UP000800035">
    <property type="component" value="Unassembled WGS sequence"/>
</dbReference>
<gene>
    <name evidence="1" type="ORF">CC80DRAFT_261581</name>
</gene>
<reference evidence="1" key="1">
    <citation type="journal article" date="2020" name="Stud. Mycol.">
        <title>101 Dothideomycetes genomes: a test case for predicting lifestyles and emergence of pathogens.</title>
        <authorList>
            <person name="Haridas S."/>
            <person name="Albert R."/>
            <person name="Binder M."/>
            <person name="Bloem J."/>
            <person name="Labutti K."/>
            <person name="Salamov A."/>
            <person name="Andreopoulos B."/>
            <person name="Baker S."/>
            <person name="Barry K."/>
            <person name="Bills G."/>
            <person name="Bluhm B."/>
            <person name="Cannon C."/>
            <person name="Castanera R."/>
            <person name="Culley D."/>
            <person name="Daum C."/>
            <person name="Ezra D."/>
            <person name="Gonzalez J."/>
            <person name="Henrissat B."/>
            <person name="Kuo A."/>
            <person name="Liang C."/>
            <person name="Lipzen A."/>
            <person name="Lutzoni F."/>
            <person name="Magnuson J."/>
            <person name="Mondo S."/>
            <person name="Nolan M."/>
            <person name="Ohm R."/>
            <person name="Pangilinan J."/>
            <person name="Park H.-J."/>
            <person name="Ramirez L."/>
            <person name="Alfaro M."/>
            <person name="Sun H."/>
            <person name="Tritt A."/>
            <person name="Yoshinaga Y."/>
            <person name="Zwiers L.-H."/>
            <person name="Turgeon B."/>
            <person name="Goodwin S."/>
            <person name="Spatafora J."/>
            <person name="Crous P."/>
            <person name="Grigoriev I."/>
        </authorList>
    </citation>
    <scope>NUCLEOTIDE SEQUENCE</scope>
    <source>
        <strain evidence="1">CBS 675.92</strain>
    </source>
</reference>